<dbReference type="Gene3D" id="3.10.450.710">
    <property type="entry name" value="Tgt2/MlaC"/>
    <property type="match status" value="1"/>
</dbReference>
<gene>
    <name evidence="1" type="ORF">CKO25_02305</name>
</gene>
<name>A0A9X0WG17_9GAMM</name>
<dbReference type="InterPro" id="IPR008869">
    <property type="entry name" value="MlaC/ttg2D"/>
</dbReference>
<comment type="caution">
    <text evidence="1">The sequence shown here is derived from an EMBL/GenBank/DDBJ whole genome shotgun (WGS) entry which is preliminary data.</text>
</comment>
<dbReference type="Proteomes" id="UP001138802">
    <property type="component" value="Unassembled WGS sequence"/>
</dbReference>
<evidence type="ECO:0000313" key="2">
    <source>
        <dbReference type="Proteomes" id="UP001138802"/>
    </source>
</evidence>
<accession>A0A9X0WG17</accession>
<dbReference type="PANTHER" id="PTHR36573:SF1">
    <property type="entry name" value="INTERMEMBRANE PHOSPHOLIPID TRANSPORT SYSTEM BINDING PROTEIN MLAC"/>
    <property type="match status" value="1"/>
</dbReference>
<sequence>MRSVARLSFLTVLAAIALGWATLGMASAEEATALVQRTTDQMLRTLEARRAEVERDPSLIFNMVESSVAPHFDFERITQGAVGQAWREATPAQRRALVDAFKQVLIRTYARSLLSYAGEEIRYLPARPGRQPSTVTVSTEINAPGSAPIPVDYRMYQAARGWQVYDVVINNASLVGNYRTSFANEVRRAGIDGLIATLNDMNARSGE</sequence>
<organism evidence="1 2">
    <name type="scientific">Thiocapsa imhoffii</name>
    <dbReference type="NCBI Taxonomy" id="382777"/>
    <lineage>
        <taxon>Bacteria</taxon>
        <taxon>Pseudomonadati</taxon>
        <taxon>Pseudomonadota</taxon>
        <taxon>Gammaproteobacteria</taxon>
        <taxon>Chromatiales</taxon>
        <taxon>Chromatiaceae</taxon>
        <taxon>Thiocapsa</taxon>
    </lineage>
</organism>
<dbReference type="PIRSF" id="PIRSF004649">
    <property type="entry name" value="MlaC"/>
    <property type="match status" value="1"/>
</dbReference>
<dbReference type="PANTHER" id="PTHR36573">
    <property type="entry name" value="INTERMEMBRANE PHOSPHOLIPID TRANSPORT SYSTEM BINDING PROTEIN MLAC"/>
    <property type="match status" value="1"/>
</dbReference>
<evidence type="ECO:0000313" key="1">
    <source>
        <dbReference type="EMBL" id="MBK1643507.1"/>
    </source>
</evidence>
<protein>
    <submittedName>
        <fullName evidence="1">Toluene tolerance protein</fullName>
    </submittedName>
</protein>
<proteinExistence type="predicted"/>
<dbReference type="EMBL" id="NRSD01000001">
    <property type="protein sequence ID" value="MBK1643507.1"/>
    <property type="molecule type" value="Genomic_DNA"/>
</dbReference>
<dbReference type="Pfam" id="PF05494">
    <property type="entry name" value="MlaC"/>
    <property type="match status" value="1"/>
</dbReference>
<keyword evidence="2" id="KW-1185">Reference proteome</keyword>
<reference evidence="1 2" key="1">
    <citation type="journal article" date="2020" name="Microorganisms">
        <title>Osmotic Adaptation and Compatible Solute Biosynthesis of Phototrophic Bacteria as Revealed from Genome Analyses.</title>
        <authorList>
            <person name="Imhoff J.F."/>
            <person name="Rahn T."/>
            <person name="Kunzel S."/>
            <person name="Keller A."/>
            <person name="Neulinger S.C."/>
        </authorList>
    </citation>
    <scope>NUCLEOTIDE SEQUENCE [LARGE SCALE GENOMIC DNA]</scope>
    <source>
        <strain evidence="1 2">DSM 21303</strain>
    </source>
</reference>
<dbReference type="InterPro" id="IPR042245">
    <property type="entry name" value="Tgt2/MlaC_sf"/>
</dbReference>
<dbReference type="AlphaFoldDB" id="A0A9X0WG17"/>